<organism evidence="4 5">
    <name type="scientific">Paracidovorax cattleyae</name>
    <dbReference type="NCBI Taxonomy" id="80868"/>
    <lineage>
        <taxon>Bacteria</taxon>
        <taxon>Pseudomonadati</taxon>
        <taxon>Pseudomonadota</taxon>
        <taxon>Betaproteobacteria</taxon>
        <taxon>Burkholderiales</taxon>
        <taxon>Comamonadaceae</taxon>
        <taxon>Paracidovorax</taxon>
    </lineage>
</organism>
<dbReference type="InterPro" id="IPR001608">
    <property type="entry name" value="Ala_racemase_N"/>
</dbReference>
<reference evidence="5" key="1">
    <citation type="submission" date="2016-10" db="EMBL/GenBank/DDBJ databases">
        <authorList>
            <person name="Varghese N."/>
            <person name="Submissions S."/>
        </authorList>
    </citation>
    <scope>NUCLEOTIDE SEQUENCE [LARGE SCALE GENOMIC DNA]</scope>
    <source>
        <strain evidence="5">DSM 17101</strain>
    </source>
</reference>
<dbReference type="InterPro" id="IPR042208">
    <property type="entry name" value="D-ser_dehydrat-like_sf"/>
</dbReference>
<dbReference type="PANTHER" id="PTHR28004:SF2">
    <property type="entry name" value="D-SERINE DEHYDRATASE"/>
    <property type="match status" value="1"/>
</dbReference>
<evidence type="ECO:0000256" key="2">
    <source>
        <dbReference type="ARBA" id="ARBA00023239"/>
    </source>
</evidence>
<dbReference type="GO" id="GO:0036088">
    <property type="term" value="P:D-serine catabolic process"/>
    <property type="evidence" value="ECO:0007669"/>
    <property type="project" value="TreeGrafter"/>
</dbReference>
<evidence type="ECO:0000313" key="4">
    <source>
        <dbReference type="EMBL" id="SDO82998.1"/>
    </source>
</evidence>
<keyword evidence="5" id="KW-1185">Reference proteome</keyword>
<sequence>MKTMPDPAAALLATIGQRVDLIDTPAAVVDLDAMERNIQRMADFARKHQVRWRPHAKMHKCAELALRLQQAGAGGACVQKVSEAEALAAGGVTDIYISNEVIAPAKLLRVARLARQLAGLGGRLAIAVDSLEGIARLAEAMDAAGPDGAGIDVFVEIDVGQGRCGVPPGGAAVPLAQAVGGHARLRFAGLHAYHGRAQHLRGTAERRDAVAAAVEAARATRDAIQAAGLPVPLVTGAGTGTLVHEAASGVYGELQAGSFLFMDADYAANEREPAQPAFEHALFIKTQVISSCGTHAVCDAGHKSHAIDSGLPQVAFLPPERALRYANGGDEHGLLFADSPRARLPAIGRMLWLVPGHCDPTVNLHGHLVGVRGGLAHGVVERILRVDARGAVT</sequence>
<dbReference type="Gene3D" id="3.20.20.10">
    <property type="entry name" value="Alanine racemase"/>
    <property type="match status" value="1"/>
</dbReference>
<dbReference type="GO" id="GO:0008721">
    <property type="term" value="F:D-serine ammonia-lyase activity"/>
    <property type="evidence" value="ECO:0007669"/>
    <property type="project" value="TreeGrafter"/>
</dbReference>
<protein>
    <submittedName>
        <fullName evidence="4">D-serine deaminase, pyridoxal phosphate-dependent</fullName>
    </submittedName>
</protein>
<dbReference type="AlphaFoldDB" id="A0A1H0MRC6"/>
<dbReference type="InterPro" id="IPR026956">
    <property type="entry name" value="D-ser_dehydrat-like_dom"/>
</dbReference>
<dbReference type="InterPro" id="IPR029066">
    <property type="entry name" value="PLP-binding_barrel"/>
</dbReference>
<comment type="similarity">
    <text evidence="1">Belongs to the DSD1 family.</text>
</comment>
<evidence type="ECO:0000313" key="5">
    <source>
        <dbReference type="Proteomes" id="UP000199317"/>
    </source>
</evidence>
<dbReference type="CDD" id="cd06819">
    <property type="entry name" value="PLPDE_III_LS_D-TA"/>
    <property type="match status" value="1"/>
</dbReference>
<dbReference type="SMART" id="SM01119">
    <property type="entry name" value="D-ser_dehydrat"/>
    <property type="match status" value="1"/>
</dbReference>
<dbReference type="InterPro" id="IPR051466">
    <property type="entry name" value="D-amino_acid_metab_enzyme"/>
</dbReference>
<dbReference type="RefSeq" id="WP_092832547.1">
    <property type="nucleotide sequence ID" value="NZ_FNJL01000004.1"/>
</dbReference>
<proteinExistence type="inferred from homology"/>
<dbReference type="Pfam" id="PF01168">
    <property type="entry name" value="Ala_racemase_N"/>
    <property type="match status" value="1"/>
</dbReference>
<evidence type="ECO:0000259" key="3">
    <source>
        <dbReference type="SMART" id="SM01119"/>
    </source>
</evidence>
<evidence type="ECO:0000256" key="1">
    <source>
        <dbReference type="ARBA" id="ARBA00005323"/>
    </source>
</evidence>
<gene>
    <name evidence="4" type="ORF">SAMN04489708_10439</name>
</gene>
<name>A0A1H0MRC6_9BURK</name>
<dbReference type="Proteomes" id="UP000199317">
    <property type="component" value="Unassembled WGS sequence"/>
</dbReference>
<accession>A0A1H0MRC6</accession>
<feature type="domain" description="D-serine dehydratase-like" evidence="3">
    <location>
        <begin position="281"/>
        <end position="372"/>
    </location>
</feature>
<dbReference type="SUPFAM" id="SSF51419">
    <property type="entry name" value="PLP-binding barrel"/>
    <property type="match status" value="1"/>
</dbReference>
<keyword evidence="2" id="KW-0456">Lyase</keyword>
<dbReference type="Pfam" id="PF14031">
    <property type="entry name" value="D-ser_dehydrat"/>
    <property type="match status" value="1"/>
</dbReference>
<dbReference type="OrthoDB" id="9772497at2"/>
<dbReference type="Gene3D" id="2.40.37.20">
    <property type="entry name" value="D-serine dehydratase-like domain"/>
    <property type="match status" value="1"/>
</dbReference>
<dbReference type="EMBL" id="FNJL01000004">
    <property type="protein sequence ID" value="SDO82998.1"/>
    <property type="molecule type" value="Genomic_DNA"/>
</dbReference>
<dbReference type="PANTHER" id="PTHR28004">
    <property type="entry name" value="ZGC:162816-RELATED"/>
    <property type="match status" value="1"/>
</dbReference>